<proteinExistence type="predicted"/>
<dbReference type="AlphaFoldDB" id="A0A7D9CW96"/>
<dbReference type="Proteomes" id="UP000478008">
    <property type="component" value="Unassembled WGS sequence"/>
</dbReference>
<dbReference type="EMBL" id="CABFWN010000001">
    <property type="protein sequence ID" value="VUG16673.1"/>
    <property type="molecule type" value="Genomic_DNA"/>
</dbReference>
<gene>
    <name evidence="1" type="ORF">DEBR0S1_22804G</name>
</gene>
<organism evidence="1 2">
    <name type="scientific">Dekkera bruxellensis</name>
    <name type="common">Brettanomyces custersii</name>
    <dbReference type="NCBI Taxonomy" id="5007"/>
    <lineage>
        <taxon>Eukaryota</taxon>
        <taxon>Fungi</taxon>
        <taxon>Dikarya</taxon>
        <taxon>Ascomycota</taxon>
        <taxon>Saccharomycotina</taxon>
        <taxon>Pichiomycetes</taxon>
        <taxon>Pichiales</taxon>
        <taxon>Pichiaceae</taxon>
        <taxon>Brettanomyces</taxon>
    </lineage>
</organism>
<name>A0A7D9CW96_DEKBR</name>
<reference evidence="1 2" key="1">
    <citation type="submission" date="2019-07" db="EMBL/GenBank/DDBJ databases">
        <authorList>
            <person name="Friedrich A."/>
            <person name="Schacherer J."/>
        </authorList>
    </citation>
    <scope>NUCLEOTIDE SEQUENCE [LARGE SCALE GENOMIC DNA]</scope>
</reference>
<accession>A0A7D9CW96</accession>
<sequence>MLYTVERGSLVTKNYVTSFFNFRPTNDQRTLLRNILTQFNSSISCRFDDARSGLFQDANIKFNPQKDEYNIYPFELPYNLLMKGNTKSKLIGREIWPGMLNLLETSFIPNRFMNYNLSEDNTFPLTPLVNYKRVKMLTLYKQAFEKKIKEIRPLLTKLKSTTFTFQTSPKILSNYDYSTFYLVLPLSQQSCKNLKQLSDELSHIRIELLKEHQNMEPGVYPGEEKDKPILFQPCIHYTLGKMKIPARKDQNLHFGMYETYYMNEVLLKTKSQLSDMFGAKMHDIHKISDRKLSLNAQEIEKLKFIPTDLTLSMSGGQLRYPLST</sequence>
<protein>
    <submittedName>
        <fullName evidence="1">DEBR0S1_22804g1_1</fullName>
    </submittedName>
</protein>
<keyword evidence="2" id="KW-1185">Reference proteome</keyword>
<evidence type="ECO:0000313" key="1">
    <source>
        <dbReference type="EMBL" id="VUG16673.1"/>
    </source>
</evidence>
<evidence type="ECO:0000313" key="2">
    <source>
        <dbReference type="Proteomes" id="UP000478008"/>
    </source>
</evidence>